<dbReference type="AlphaFoldDB" id="A0A9D5BNB8"/>
<keyword evidence="3" id="KW-1185">Reference proteome</keyword>
<dbReference type="GO" id="GO:0003676">
    <property type="term" value="F:nucleic acid binding"/>
    <property type="evidence" value="ECO:0007669"/>
    <property type="project" value="InterPro"/>
</dbReference>
<dbReference type="PANTHER" id="PTHR47169:SF2">
    <property type="entry name" value="OS01G0541250 PROTEIN"/>
    <property type="match status" value="1"/>
</dbReference>
<comment type="caution">
    <text evidence="2">The sequence shown here is derived from an EMBL/GenBank/DDBJ whole genome shotgun (WGS) entry which is preliminary data.</text>
</comment>
<evidence type="ECO:0000313" key="3">
    <source>
        <dbReference type="Proteomes" id="UP001058974"/>
    </source>
</evidence>
<gene>
    <name evidence="2" type="ORF">KIW84_014694</name>
</gene>
<dbReference type="Proteomes" id="UP001058974">
    <property type="component" value="Chromosome 1"/>
</dbReference>
<dbReference type="Gramene" id="Psat01G0469400-T1">
    <property type="protein sequence ID" value="KAI5446939.1"/>
    <property type="gene ID" value="KIW84_014694"/>
</dbReference>
<proteinExistence type="predicted"/>
<dbReference type="PANTHER" id="PTHR47169">
    <property type="entry name" value="OS01G0541250 PROTEIN"/>
    <property type="match status" value="1"/>
</dbReference>
<feature type="compositionally biased region" description="Acidic residues" evidence="1">
    <location>
        <begin position="60"/>
        <end position="80"/>
    </location>
</feature>
<dbReference type="InterPro" id="IPR036397">
    <property type="entry name" value="RNaseH_sf"/>
</dbReference>
<reference evidence="2 3" key="1">
    <citation type="journal article" date="2022" name="Nat. Genet.">
        <title>Improved pea reference genome and pan-genome highlight genomic features and evolutionary characteristics.</title>
        <authorList>
            <person name="Yang T."/>
            <person name="Liu R."/>
            <person name="Luo Y."/>
            <person name="Hu S."/>
            <person name="Wang D."/>
            <person name="Wang C."/>
            <person name="Pandey M.K."/>
            <person name="Ge S."/>
            <person name="Xu Q."/>
            <person name="Li N."/>
            <person name="Li G."/>
            <person name="Huang Y."/>
            <person name="Saxena R.K."/>
            <person name="Ji Y."/>
            <person name="Li M."/>
            <person name="Yan X."/>
            <person name="He Y."/>
            <person name="Liu Y."/>
            <person name="Wang X."/>
            <person name="Xiang C."/>
            <person name="Varshney R.K."/>
            <person name="Ding H."/>
            <person name="Gao S."/>
            <person name="Zong X."/>
        </authorList>
    </citation>
    <scope>NUCLEOTIDE SEQUENCE [LARGE SCALE GENOMIC DNA]</scope>
    <source>
        <strain evidence="2 3">cv. Zhongwan 6</strain>
    </source>
</reference>
<dbReference type="EMBL" id="JAMSHJ010000001">
    <property type="protein sequence ID" value="KAI5446939.1"/>
    <property type="molecule type" value="Genomic_DNA"/>
</dbReference>
<sequence>MNHSSSSVINNNQTALDFFEDENVAAFMNCSSNREMEYNTTNRELFDDYNMYPSNMNDLFSDEYDSGEDEEGAQVISQEDDEEFRRMASKDGFDIRLTCQPPNSHDLNVLDLGFFNAIKSLQQMEVTNSVDELIQAV</sequence>
<evidence type="ECO:0000313" key="2">
    <source>
        <dbReference type="EMBL" id="KAI5446939.1"/>
    </source>
</evidence>
<accession>A0A9D5BNB8</accession>
<feature type="region of interest" description="Disordered" evidence="1">
    <location>
        <begin position="57"/>
        <end position="80"/>
    </location>
</feature>
<name>A0A9D5BNB8_PEA</name>
<evidence type="ECO:0000256" key="1">
    <source>
        <dbReference type="SAM" id="MobiDB-lite"/>
    </source>
</evidence>
<protein>
    <submittedName>
        <fullName evidence="2">Uncharacterized protein</fullName>
    </submittedName>
</protein>
<organism evidence="2 3">
    <name type="scientific">Pisum sativum</name>
    <name type="common">Garden pea</name>
    <name type="synonym">Lathyrus oleraceus</name>
    <dbReference type="NCBI Taxonomy" id="3888"/>
    <lineage>
        <taxon>Eukaryota</taxon>
        <taxon>Viridiplantae</taxon>
        <taxon>Streptophyta</taxon>
        <taxon>Embryophyta</taxon>
        <taxon>Tracheophyta</taxon>
        <taxon>Spermatophyta</taxon>
        <taxon>Magnoliopsida</taxon>
        <taxon>eudicotyledons</taxon>
        <taxon>Gunneridae</taxon>
        <taxon>Pentapetalae</taxon>
        <taxon>rosids</taxon>
        <taxon>fabids</taxon>
        <taxon>Fabales</taxon>
        <taxon>Fabaceae</taxon>
        <taxon>Papilionoideae</taxon>
        <taxon>50 kb inversion clade</taxon>
        <taxon>NPAAA clade</taxon>
        <taxon>Hologalegina</taxon>
        <taxon>IRL clade</taxon>
        <taxon>Fabeae</taxon>
        <taxon>Lathyrus</taxon>
    </lineage>
</organism>
<dbReference type="Gene3D" id="3.30.420.10">
    <property type="entry name" value="Ribonuclease H-like superfamily/Ribonuclease H"/>
    <property type="match status" value="1"/>
</dbReference>